<dbReference type="Pfam" id="PF00082">
    <property type="entry name" value="Peptidase_S8"/>
    <property type="match status" value="1"/>
</dbReference>
<feature type="active site" description="Charge relay system" evidence="5">
    <location>
        <position position="680"/>
    </location>
</feature>
<dbReference type="GO" id="GO:0004252">
    <property type="term" value="F:serine-type endopeptidase activity"/>
    <property type="evidence" value="ECO:0007669"/>
    <property type="project" value="UniProtKB-UniRule"/>
</dbReference>
<protein>
    <submittedName>
        <fullName evidence="8">Peptidyl-prolyl cis-trans isomerase ppi1</fullName>
    </submittedName>
</protein>
<evidence type="ECO:0000259" key="6">
    <source>
        <dbReference type="Pfam" id="PF00082"/>
    </source>
</evidence>
<dbReference type="CDD" id="cd00306">
    <property type="entry name" value="Peptidases_S8_S53"/>
    <property type="match status" value="1"/>
</dbReference>
<evidence type="ECO:0000259" key="7">
    <source>
        <dbReference type="Pfam" id="PF24476"/>
    </source>
</evidence>
<evidence type="ECO:0000313" key="9">
    <source>
        <dbReference type="Proteomes" id="UP001163105"/>
    </source>
</evidence>
<evidence type="ECO:0000313" key="8">
    <source>
        <dbReference type="EMBL" id="KAJ6443903.1"/>
    </source>
</evidence>
<dbReference type="Proteomes" id="UP001163105">
    <property type="component" value="Unassembled WGS sequence"/>
</dbReference>
<evidence type="ECO:0000256" key="1">
    <source>
        <dbReference type="ARBA" id="ARBA00011073"/>
    </source>
</evidence>
<keyword evidence="3 5" id="KW-0378">Hydrolase</keyword>
<dbReference type="SUPFAM" id="SSF52743">
    <property type="entry name" value="Subtilisin-like"/>
    <property type="match status" value="1"/>
</dbReference>
<evidence type="ECO:0000256" key="5">
    <source>
        <dbReference type="PROSITE-ProRule" id="PRU01240"/>
    </source>
</evidence>
<dbReference type="PROSITE" id="PS51892">
    <property type="entry name" value="SUBTILASE"/>
    <property type="match status" value="1"/>
</dbReference>
<evidence type="ECO:0000256" key="2">
    <source>
        <dbReference type="ARBA" id="ARBA00022670"/>
    </source>
</evidence>
<dbReference type="InterPro" id="IPR051048">
    <property type="entry name" value="Peptidase_S8/S53_subtilisin"/>
</dbReference>
<dbReference type="InterPro" id="IPR015500">
    <property type="entry name" value="Peptidase_S8_subtilisin-rel"/>
</dbReference>
<dbReference type="InterPro" id="IPR023827">
    <property type="entry name" value="Peptidase_S8_Asp-AS"/>
</dbReference>
<name>A0AB34FXZ0_9HYPO</name>
<dbReference type="Gene3D" id="3.40.50.200">
    <property type="entry name" value="Peptidase S8/S53 domain"/>
    <property type="match status" value="1"/>
</dbReference>
<evidence type="ECO:0000256" key="4">
    <source>
        <dbReference type="ARBA" id="ARBA00022825"/>
    </source>
</evidence>
<dbReference type="InterPro" id="IPR000209">
    <property type="entry name" value="Peptidase_S8/S53_dom"/>
</dbReference>
<dbReference type="Pfam" id="PF24476">
    <property type="entry name" value="DUF7580"/>
    <property type="match status" value="1"/>
</dbReference>
<feature type="active site" description="Charge relay system" evidence="5">
    <location>
        <position position="530"/>
    </location>
</feature>
<keyword evidence="2 5" id="KW-0645">Protease</keyword>
<sequence length="758" mass="84203">MAEDAQLLPRVLLAFRAACDTLARGKSPPELTRFYLHLSARCIILSNIHDEAPEAFCVALTGTQMAKNLLQSLDRIVDDSEMTKTDMCETCKVPHGYGARLCIETYRAHNYLDECDFNMFLGLNQMWQEARIRSVTKSMVKFVLDAAPESEPRKSRKARRRRKAETRVKFLSWKTPSEPSTFLIDKSEEAISLAEFIAERPHILNGKTKRILAVLLGYAVLHFYGTGWIQATLCSEDILFFKANGAVPLKPYLQLRPRSSSQSPCMGAAECEDSEPDPDDDLFYHPYPCLVNLALMLMELHKARPLEAIALEHQLETSPDMSDEDRFLVAGQIFDACRQDFEDQTSLAINACLDVTIGCNGDDGEPDEDSLRCAIYENIVRRLEDELEQGYSYISVEGLDALAQTLDLTSDDIGEEARKPNPKLSPGNPIESCAEGCPTGHRVSFFEDQRNPDLASKPRRDAYISWRQSVHHVYNRFLPNTLKTHRVTIAVLDSGIDRDHLDFQTCDGRLKGMASYVDQEGGRCSNAIGHGTHTASLVLNYAPSADIYIVKIAENGPVPSSTIAAWKPDIISMSFGWPARDAEYDQLEAALKNARFHDVLVFAAASNDGANAKRAWPARHQDVICVHSTAADGTPSPLNPVATAGDNFATIGEAVEGAWPPRLCDMTTNQGCVSYRSGTSYATPILAGIAAFLLQYARENLPAKYAKRLKQLDGMTTVLRQISVSKLGYNYIAPRLHPDNFFGKGEEYLKTNLKEALS</sequence>
<keyword evidence="8" id="KW-0413">Isomerase</keyword>
<comment type="caution">
    <text evidence="8">The sequence shown here is derived from an EMBL/GenBank/DDBJ whole genome shotgun (WGS) entry which is preliminary data.</text>
</comment>
<dbReference type="GO" id="GO:0006508">
    <property type="term" value="P:proteolysis"/>
    <property type="evidence" value="ECO:0007669"/>
    <property type="project" value="UniProtKB-KW"/>
</dbReference>
<proteinExistence type="inferred from homology"/>
<accession>A0AB34FXZ0</accession>
<dbReference type="InterPro" id="IPR036852">
    <property type="entry name" value="Peptidase_S8/S53_dom_sf"/>
</dbReference>
<feature type="active site" description="Charge relay system" evidence="5">
    <location>
        <position position="493"/>
    </location>
</feature>
<organism evidence="8 9">
    <name type="scientific">Purpureocillium lavendulum</name>
    <dbReference type="NCBI Taxonomy" id="1247861"/>
    <lineage>
        <taxon>Eukaryota</taxon>
        <taxon>Fungi</taxon>
        <taxon>Dikarya</taxon>
        <taxon>Ascomycota</taxon>
        <taxon>Pezizomycotina</taxon>
        <taxon>Sordariomycetes</taxon>
        <taxon>Hypocreomycetidae</taxon>
        <taxon>Hypocreales</taxon>
        <taxon>Ophiocordycipitaceae</taxon>
        <taxon>Purpureocillium</taxon>
    </lineage>
</organism>
<dbReference type="InterPro" id="IPR056002">
    <property type="entry name" value="DUF7580"/>
</dbReference>
<dbReference type="PANTHER" id="PTHR43399">
    <property type="entry name" value="SUBTILISIN-RELATED"/>
    <property type="match status" value="1"/>
</dbReference>
<dbReference type="PRINTS" id="PR00723">
    <property type="entry name" value="SUBTILISIN"/>
</dbReference>
<dbReference type="PROSITE" id="PS00136">
    <property type="entry name" value="SUBTILASE_ASP"/>
    <property type="match status" value="1"/>
</dbReference>
<comment type="similarity">
    <text evidence="1 5">Belongs to the peptidase S8 family.</text>
</comment>
<keyword evidence="9" id="KW-1185">Reference proteome</keyword>
<feature type="domain" description="DUF7580" evidence="7">
    <location>
        <begin position="89"/>
        <end position="389"/>
    </location>
</feature>
<gene>
    <name evidence="8" type="ORF">O9K51_02294</name>
</gene>
<dbReference type="PANTHER" id="PTHR43399:SF4">
    <property type="entry name" value="CELL WALL-ASSOCIATED PROTEASE"/>
    <property type="match status" value="1"/>
</dbReference>
<dbReference type="EMBL" id="JAQHRD010000002">
    <property type="protein sequence ID" value="KAJ6443903.1"/>
    <property type="molecule type" value="Genomic_DNA"/>
</dbReference>
<keyword evidence="4 5" id="KW-0720">Serine protease</keyword>
<feature type="domain" description="Peptidase S8/S53" evidence="6">
    <location>
        <begin position="486"/>
        <end position="705"/>
    </location>
</feature>
<dbReference type="AlphaFoldDB" id="A0AB34FXZ0"/>
<evidence type="ECO:0000256" key="3">
    <source>
        <dbReference type="ARBA" id="ARBA00022801"/>
    </source>
</evidence>
<reference evidence="8" key="1">
    <citation type="submission" date="2023-01" db="EMBL/GenBank/DDBJ databases">
        <title>The growth and conidiation of Purpureocillium lavendulum are regulated by nitrogen source and histone H3K14 acetylation.</title>
        <authorList>
            <person name="Tang P."/>
            <person name="Han J."/>
            <person name="Zhang C."/>
            <person name="Tang P."/>
            <person name="Qi F."/>
            <person name="Zhang K."/>
            <person name="Liang L."/>
        </authorList>
    </citation>
    <scope>NUCLEOTIDE SEQUENCE</scope>
    <source>
        <strain evidence="8">YMF1.00683</strain>
    </source>
</reference>
<dbReference type="GO" id="GO:0016853">
    <property type="term" value="F:isomerase activity"/>
    <property type="evidence" value="ECO:0007669"/>
    <property type="project" value="UniProtKB-KW"/>
</dbReference>